<gene>
    <name evidence="2" type="ORF">IV81_GL001227</name>
</gene>
<protein>
    <recommendedName>
        <fullName evidence="1">Siphovirus-type tail component RIFT-related domain-containing protein</fullName>
    </recommendedName>
</protein>
<dbReference type="Pfam" id="PF05709">
    <property type="entry name" value="Sipho_tail"/>
    <property type="match status" value="1"/>
</dbReference>
<evidence type="ECO:0000313" key="3">
    <source>
        <dbReference type="Proteomes" id="UP000051859"/>
    </source>
</evidence>
<dbReference type="PATRIC" id="fig|331679.3.peg.1253"/>
<comment type="caution">
    <text evidence="2">The sequence shown here is derived from an EMBL/GenBank/DDBJ whole genome shotgun (WGS) entry which is preliminary data.</text>
</comment>
<keyword evidence="3" id="KW-1185">Reference proteome</keyword>
<proteinExistence type="predicted"/>
<evidence type="ECO:0000259" key="1">
    <source>
        <dbReference type="Pfam" id="PF05709"/>
    </source>
</evidence>
<evidence type="ECO:0000313" key="2">
    <source>
        <dbReference type="EMBL" id="KRN94590.1"/>
    </source>
</evidence>
<sequence length="278" mass="32113">MKTKFYMKIGDQDEFDLTEKISRLTYLSEDSMPQFTNTYQEDSSRDGSPFAYETLERSTINANFWLRFTDYTDYKLAKHEIYRIFGTRKLIRIRTDTDPAKVYFVYPTPFEIAIPSPGDHYALFTIPFDNPSGYRYSLFRSDTPYTFEQNGWQVGMNLPADRIPTYHFMSSKFTVYNASDIAVDPYYQKHDLKIISKFKGDSLKITNKTNGTEWAYKKKSDGTETIILDGVNSFRDGKSCGSDTDWGNLALERGDNQIEVTGATSTDITFSFPFLYLA</sequence>
<feature type="domain" description="Siphovirus-type tail component RIFT-related" evidence="1">
    <location>
        <begin position="23"/>
        <end position="129"/>
    </location>
</feature>
<dbReference type="Gene3D" id="2.40.30.200">
    <property type="match status" value="1"/>
</dbReference>
<dbReference type="EMBL" id="JQBX01000004">
    <property type="protein sequence ID" value="KRN94590.1"/>
    <property type="molecule type" value="Genomic_DNA"/>
</dbReference>
<dbReference type="Proteomes" id="UP000051859">
    <property type="component" value="Unassembled WGS sequence"/>
</dbReference>
<organism evidence="2 3">
    <name type="scientific">Pediococcus stilesii</name>
    <dbReference type="NCBI Taxonomy" id="331679"/>
    <lineage>
        <taxon>Bacteria</taxon>
        <taxon>Bacillati</taxon>
        <taxon>Bacillota</taxon>
        <taxon>Bacilli</taxon>
        <taxon>Lactobacillales</taxon>
        <taxon>Lactobacillaceae</taxon>
        <taxon>Pediococcus</taxon>
    </lineage>
</organism>
<dbReference type="STRING" id="331679.IV81_GL001227"/>
<dbReference type="InterPro" id="IPR008841">
    <property type="entry name" value="Siphovirus-type_tail_N"/>
</dbReference>
<name>A0A0R2KYV0_9LACO</name>
<dbReference type="AlphaFoldDB" id="A0A0R2KYV0"/>
<dbReference type="RefSeq" id="WP_057801932.1">
    <property type="nucleotide sequence ID" value="NZ_JQBX01000004.1"/>
</dbReference>
<accession>A0A0R2KYV0</accession>
<reference evidence="2 3" key="1">
    <citation type="journal article" date="2015" name="Genome Announc.">
        <title>Expanding the biotechnology potential of lactobacilli through comparative genomics of 213 strains and associated genera.</title>
        <authorList>
            <person name="Sun Z."/>
            <person name="Harris H.M."/>
            <person name="McCann A."/>
            <person name="Guo C."/>
            <person name="Argimon S."/>
            <person name="Zhang W."/>
            <person name="Yang X."/>
            <person name="Jeffery I.B."/>
            <person name="Cooney J.C."/>
            <person name="Kagawa T.F."/>
            <person name="Liu W."/>
            <person name="Song Y."/>
            <person name="Salvetti E."/>
            <person name="Wrobel A."/>
            <person name="Rasinkangas P."/>
            <person name="Parkhill J."/>
            <person name="Rea M.C."/>
            <person name="O'Sullivan O."/>
            <person name="Ritari J."/>
            <person name="Douillard F.P."/>
            <person name="Paul Ross R."/>
            <person name="Yang R."/>
            <person name="Briner A.E."/>
            <person name="Felis G.E."/>
            <person name="de Vos W.M."/>
            <person name="Barrangou R."/>
            <person name="Klaenhammer T.R."/>
            <person name="Caufield P.W."/>
            <person name="Cui Y."/>
            <person name="Zhang H."/>
            <person name="O'Toole P.W."/>
        </authorList>
    </citation>
    <scope>NUCLEOTIDE SEQUENCE [LARGE SCALE GENOMIC DNA]</scope>
    <source>
        <strain evidence="2 3">DSM 18001</strain>
    </source>
</reference>